<keyword evidence="4" id="KW-0249">Electron transport</keyword>
<dbReference type="Proteomes" id="UP000242818">
    <property type="component" value="Unassembled WGS sequence"/>
</dbReference>
<dbReference type="GO" id="GO:0020037">
    <property type="term" value="F:heme binding"/>
    <property type="evidence" value="ECO:0007669"/>
    <property type="project" value="InterPro"/>
</dbReference>
<keyword evidence="3 6" id="KW-0479">Metal-binding</keyword>
<evidence type="ECO:0000256" key="5">
    <source>
        <dbReference type="ARBA" id="ARBA00023004"/>
    </source>
</evidence>
<dbReference type="STRING" id="1335309.GA0116948_10371"/>
<dbReference type="PRINTS" id="PR00606">
    <property type="entry name" value="CYTCHROMECID"/>
</dbReference>
<dbReference type="Pfam" id="PF00034">
    <property type="entry name" value="Cytochrom_C"/>
    <property type="match status" value="1"/>
</dbReference>
<dbReference type="InterPro" id="IPR036909">
    <property type="entry name" value="Cyt_c-like_dom_sf"/>
</dbReference>
<accession>A0A1C4BFE3</accession>
<proteinExistence type="predicted"/>
<gene>
    <name evidence="9" type="ORF">GA0116948_10371</name>
</gene>
<reference evidence="9 10" key="1">
    <citation type="submission" date="2016-08" db="EMBL/GenBank/DDBJ databases">
        <authorList>
            <person name="Seilhamer J.J."/>
        </authorList>
    </citation>
    <scope>NUCLEOTIDE SEQUENCE [LARGE SCALE GENOMIC DNA]</scope>
    <source>
        <strain evidence="9 10">A37T2</strain>
    </source>
</reference>
<evidence type="ECO:0000313" key="9">
    <source>
        <dbReference type="EMBL" id="SCC05550.1"/>
    </source>
</evidence>
<sequence>MKKGMLASMVMIAVFMAACGGGGSKDANATDSAKSTETTAPADNSMVAPGANSAVSKGETLEAGLDCKTCHKVDMKVVGPSFKEIAAKYKPTDENIEMLAAKIISGGSGNWGTVAMTPHPDLSKDDAKEIVKYILAQK</sequence>
<dbReference type="InterPro" id="IPR002324">
    <property type="entry name" value="Cyt_c_ID"/>
</dbReference>
<dbReference type="RefSeq" id="WP_089709919.1">
    <property type="nucleotide sequence ID" value="NZ_FMAR01000003.1"/>
</dbReference>
<feature type="binding site" description="covalent" evidence="6">
    <location>
        <position position="116"/>
    </location>
    <ligand>
        <name>heme c</name>
        <dbReference type="ChEBI" id="CHEBI:61717"/>
    </ligand>
</feature>
<dbReference type="Gene3D" id="1.10.760.10">
    <property type="entry name" value="Cytochrome c-like domain"/>
    <property type="match status" value="1"/>
</dbReference>
<evidence type="ECO:0000256" key="6">
    <source>
        <dbReference type="PIRSR" id="PIRSR602324-1"/>
    </source>
</evidence>
<evidence type="ECO:0000256" key="4">
    <source>
        <dbReference type="ARBA" id="ARBA00022982"/>
    </source>
</evidence>
<feature type="region of interest" description="Disordered" evidence="7">
    <location>
        <begin position="26"/>
        <end position="53"/>
    </location>
</feature>
<dbReference type="AlphaFoldDB" id="A0A1C4BFE3"/>
<evidence type="ECO:0000256" key="1">
    <source>
        <dbReference type="ARBA" id="ARBA00022448"/>
    </source>
</evidence>
<dbReference type="PROSITE" id="PS51007">
    <property type="entry name" value="CYTC"/>
    <property type="match status" value="1"/>
</dbReference>
<keyword evidence="10" id="KW-1185">Reference proteome</keyword>
<dbReference type="EMBL" id="FMAR01000003">
    <property type="protein sequence ID" value="SCC05550.1"/>
    <property type="molecule type" value="Genomic_DNA"/>
</dbReference>
<keyword evidence="5 6" id="KW-0408">Iron</keyword>
<dbReference type="SUPFAM" id="SSF46626">
    <property type="entry name" value="Cytochrome c"/>
    <property type="match status" value="1"/>
</dbReference>
<organism evidence="9 10">
    <name type="scientific">Chitinophaga costaii</name>
    <dbReference type="NCBI Taxonomy" id="1335309"/>
    <lineage>
        <taxon>Bacteria</taxon>
        <taxon>Pseudomonadati</taxon>
        <taxon>Bacteroidota</taxon>
        <taxon>Chitinophagia</taxon>
        <taxon>Chitinophagales</taxon>
        <taxon>Chitinophagaceae</taxon>
        <taxon>Chitinophaga</taxon>
    </lineage>
</organism>
<evidence type="ECO:0000256" key="2">
    <source>
        <dbReference type="ARBA" id="ARBA00022617"/>
    </source>
</evidence>
<evidence type="ECO:0000256" key="7">
    <source>
        <dbReference type="SAM" id="MobiDB-lite"/>
    </source>
</evidence>
<name>A0A1C4BFE3_9BACT</name>
<dbReference type="GO" id="GO:0005506">
    <property type="term" value="F:iron ion binding"/>
    <property type="evidence" value="ECO:0007669"/>
    <property type="project" value="InterPro"/>
</dbReference>
<dbReference type="OrthoDB" id="9814063at2"/>
<evidence type="ECO:0000256" key="3">
    <source>
        <dbReference type="ARBA" id="ARBA00022723"/>
    </source>
</evidence>
<protein>
    <submittedName>
        <fullName evidence="9">Cytochrome c</fullName>
    </submittedName>
</protein>
<feature type="domain" description="Cytochrome c" evidence="8">
    <location>
        <begin position="53"/>
        <end position="138"/>
    </location>
</feature>
<dbReference type="InterPro" id="IPR009056">
    <property type="entry name" value="Cyt_c-like_dom"/>
</dbReference>
<feature type="binding site" description="covalent" evidence="6">
    <location>
        <position position="71"/>
    </location>
    <ligand>
        <name>heme c</name>
        <dbReference type="ChEBI" id="CHEBI:61717"/>
    </ligand>
</feature>
<keyword evidence="2 6" id="KW-0349">Heme</keyword>
<keyword evidence="1" id="KW-0813">Transport</keyword>
<feature type="binding site" description="covalent" evidence="6">
    <location>
        <position position="67"/>
    </location>
    <ligand>
        <name>heme c</name>
        <dbReference type="ChEBI" id="CHEBI:61717"/>
    </ligand>
</feature>
<dbReference type="GO" id="GO:0009055">
    <property type="term" value="F:electron transfer activity"/>
    <property type="evidence" value="ECO:0007669"/>
    <property type="project" value="InterPro"/>
</dbReference>
<evidence type="ECO:0000313" key="10">
    <source>
        <dbReference type="Proteomes" id="UP000242818"/>
    </source>
</evidence>
<comment type="PTM">
    <text evidence="6">Binds 1 heme c group covalently per subunit.</text>
</comment>
<evidence type="ECO:0000259" key="8">
    <source>
        <dbReference type="PROSITE" id="PS51007"/>
    </source>
</evidence>
<feature type="compositionally biased region" description="Polar residues" evidence="7">
    <location>
        <begin position="27"/>
        <end position="42"/>
    </location>
</feature>
<dbReference type="PROSITE" id="PS51257">
    <property type="entry name" value="PROKAR_LIPOPROTEIN"/>
    <property type="match status" value="1"/>
</dbReference>